<proteinExistence type="predicted"/>
<evidence type="ECO:0000313" key="1">
    <source>
        <dbReference type="EMBL" id="TXK11346.1"/>
    </source>
</evidence>
<name>A0A5C8HYJ6_9MICO</name>
<sequence>MSIERHWTSEEIAAVEIVAQREGLLIAWPGTVTSYGQIHEAMRREFGPAKRFGCGNPACSNMATDYALIGEYTHVTVHAGIVKRYAPDALLLWPLCRSCNGRLAGAGSWQTCSRGHDRAKTGTIATQCAECRRAMNRARDARRAAARAAATTLNEMEN</sequence>
<dbReference type="Proteomes" id="UP000321949">
    <property type="component" value="Unassembled WGS sequence"/>
</dbReference>
<dbReference type="RefSeq" id="WP_147051118.1">
    <property type="nucleotide sequence ID" value="NZ_BKAH01000012.1"/>
</dbReference>
<gene>
    <name evidence="1" type="ORF">FVP74_08370</name>
</gene>
<evidence type="ECO:0000313" key="2">
    <source>
        <dbReference type="Proteomes" id="UP000321949"/>
    </source>
</evidence>
<comment type="caution">
    <text evidence="1">The sequence shown here is derived from an EMBL/GenBank/DDBJ whole genome shotgun (WGS) entry which is preliminary data.</text>
</comment>
<dbReference type="AlphaFoldDB" id="A0A5C8HYJ6"/>
<reference evidence="1 2" key="1">
    <citation type="submission" date="2019-08" db="EMBL/GenBank/DDBJ databases">
        <authorList>
            <person name="Dong K."/>
        </authorList>
    </citation>
    <scope>NUCLEOTIDE SEQUENCE [LARGE SCALE GENOMIC DNA]</scope>
    <source>
        <strain evidence="1 2">K-1</strain>
    </source>
</reference>
<accession>A0A5C8HYJ6</accession>
<keyword evidence="2" id="KW-1185">Reference proteome</keyword>
<dbReference type="EMBL" id="VRSX01000003">
    <property type="protein sequence ID" value="TXK11346.1"/>
    <property type="molecule type" value="Genomic_DNA"/>
</dbReference>
<protein>
    <submittedName>
        <fullName evidence="1">Uncharacterized protein</fullName>
    </submittedName>
</protein>
<organism evidence="1 2">
    <name type="scientific">Microbacterium saccharophilum</name>
    <dbReference type="NCBI Taxonomy" id="1213358"/>
    <lineage>
        <taxon>Bacteria</taxon>
        <taxon>Bacillati</taxon>
        <taxon>Actinomycetota</taxon>
        <taxon>Actinomycetes</taxon>
        <taxon>Micrococcales</taxon>
        <taxon>Microbacteriaceae</taxon>
        <taxon>Microbacterium</taxon>
    </lineage>
</organism>